<sequence length="51" mass="5680">MVIVAEQSIWAGGYRYCNWLDSTSLPSVAQPPSDDSTRIDHSDHPKQHLIG</sequence>
<feature type="non-terminal residue" evidence="2">
    <location>
        <position position="51"/>
    </location>
</feature>
<keyword evidence="3" id="KW-1185">Reference proteome</keyword>
<organism evidence="2 3">
    <name type="scientific">Rotaria socialis</name>
    <dbReference type="NCBI Taxonomy" id="392032"/>
    <lineage>
        <taxon>Eukaryota</taxon>
        <taxon>Metazoa</taxon>
        <taxon>Spiralia</taxon>
        <taxon>Gnathifera</taxon>
        <taxon>Rotifera</taxon>
        <taxon>Eurotatoria</taxon>
        <taxon>Bdelloidea</taxon>
        <taxon>Philodinida</taxon>
        <taxon>Philodinidae</taxon>
        <taxon>Rotaria</taxon>
    </lineage>
</organism>
<name>A0A821FTR1_9BILA</name>
<dbReference type="AlphaFoldDB" id="A0A821FTR1"/>
<evidence type="ECO:0000256" key="1">
    <source>
        <dbReference type="SAM" id="MobiDB-lite"/>
    </source>
</evidence>
<dbReference type="Proteomes" id="UP000663873">
    <property type="component" value="Unassembled WGS sequence"/>
</dbReference>
<evidence type="ECO:0000313" key="2">
    <source>
        <dbReference type="EMBL" id="CAF4655010.1"/>
    </source>
</evidence>
<protein>
    <submittedName>
        <fullName evidence="2">Uncharacterized protein</fullName>
    </submittedName>
</protein>
<gene>
    <name evidence="2" type="ORF">UJA718_LOCUS33929</name>
</gene>
<comment type="caution">
    <text evidence="2">The sequence shown here is derived from an EMBL/GenBank/DDBJ whole genome shotgun (WGS) entry which is preliminary data.</text>
</comment>
<feature type="compositionally biased region" description="Basic and acidic residues" evidence="1">
    <location>
        <begin position="35"/>
        <end position="51"/>
    </location>
</feature>
<evidence type="ECO:0000313" key="3">
    <source>
        <dbReference type="Proteomes" id="UP000663873"/>
    </source>
</evidence>
<feature type="region of interest" description="Disordered" evidence="1">
    <location>
        <begin position="26"/>
        <end position="51"/>
    </location>
</feature>
<dbReference type="EMBL" id="CAJOBP010030286">
    <property type="protein sequence ID" value="CAF4655010.1"/>
    <property type="molecule type" value="Genomic_DNA"/>
</dbReference>
<accession>A0A821FTR1</accession>
<reference evidence="2" key="1">
    <citation type="submission" date="2021-02" db="EMBL/GenBank/DDBJ databases">
        <authorList>
            <person name="Nowell W R."/>
        </authorList>
    </citation>
    <scope>NUCLEOTIDE SEQUENCE</scope>
</reference>
<proteinExistence type="predicted"/>